<accession>A0ABT2Z0P7</accession>
<dbReference type="CDD" id="cd01029">
    <property type="entry name" value="TOPRIM_primases"/>
    <property type="match status" value="1"/>
</dbReference>
<proteinExistence type="predicted"/>
<protein>
    <submittedName>
        <fullName evidence="3">Toprim domain-containing protein</fullName>
    </submittedName>
</protein>
<feature type="domain" description="DUF7146" evidence="2">
    <location>
        <begin position="21"/>
        <end position="121"/>
    </location>
</feature>
<organism evidence="3 4">
    <name type="scientific">Albidovulum sediminicola</name>
    <dbReference type="NCBI Taxonomy" id="2984331"/>
    <lineage>
        <taxon>Bacteria</taxon>
        <taxon>Pseudomonadati</taxon>
        <taxon>Pseudomonadota</taxon>
        <taxon>Alphaproteobacteria</taxon>
        <taxon>Rhodobacterales</taxon>
        <taxon>Paracoccaceae</taxon>
        <taxon>Albidovulum</taxon>
    </lineage>
</organism>
<dbReference type="InterPro" id="IPR006171">
    <property type="entry name" value="TOPRIM_dom"/>
</dbReference>
<reference evidence="3 4" key="1">
    <citation type="submission" date="2022-10" db="EMBL/GenBank/DDBJ databases">
        <title>Defluviimonas sp. nov., isolated from ocean surface water.</title>
        <authorList>
            <person name="He W."/>
            <person name="Wang L."/>
            <person name="Zhang D.-F."/>
        </authorList>
    </citation>
    <scope>NUCLEOTIDE SEQUENCE [LARGE SCALE GENOMIC DNA]</scope>
    <source>
        <strain evidence="3 4">WL0075</strain>
    </source>
</reference>
<dbReference type="SUPFAM" id="SSF56731">
    <property type="entry name" value="DNA primase core"/>
    <property type="match status" value="1"/>
</dbReference>
<dbReference type="Pfam" id="PF13362">
    <property type="entry name" value="Toprim_3"/>
    <property type="match status" value="1"/>
</dbReference>
<dbReference type="Gene3D" id="3.40.1360.10">
    <property type="match status" value="1"/>
</dbReference>
<dbReference type="RefSeq" id="WP_263721111.1">
    <property type="nucleotide sequence ID" value="NZ_JAOWLA010000006.1"/>
</dbReference>
<evidence type="ECO:0000313" key="4">
    <source>
        <dbReference type="Proteomes" id="UP001652503"/>
    </source>
</evidence>
<dbReference type="InterPro" id="IPR055570">
    <property type="entry name" value="DUF7146"/>
</dbReference>
<evidence type="ECO:0000313" key="3">
    <source>
        <dbReference type="EMBL" id="MCV2864592.1"/>
    </source>
</evidence>
<keyword evidence="4" id="KW-1185">Reference proteome</keyword>
<feature type="domain" description="Toprim" evidence="1">
    <location>
        <begin position="129"/>
        <end position="218"/>
    </location>
</feature>
<evidence type="ECO:0000259" key="2">
    <source>
        <dbReference type="Pfam" id="PF23639"/>
    </source>
</evidence>
<dbReference type="Proteomes" id="UP001652503">
    <property type="component" value="Unassembled WGS sequence"/>
</dbReference>
<sequence length="221" mass="23356">MQNVATGVERFAKGRLLEFAKNAERAKAIWQEALPIQGSVADLYLRHRGITASLPETLRYHPKCWHGPTARHLPAMIARVDGGDHFAIHRTYLRQDGLGNADLPNGTKKLMLGACGGGHVELSCAEAPVVVAEGIETALSLASGLLTGPAAIWAALSTSGLVGLRLPRRPGRLIVASDGDNAGRGAGNKLAFRAAALGWDVSLLPAPEGSDWNDFLTKAEA</sequence>
<name>A0ABT2Z0P7_9RHOB</name>
<evidence type="ECO:0000259" key="1">
    <source>
        <dbReference type="Pfam" id="PF13362"/>
    </source>
</evidence>
<comment type="caution">
    <text evidence="3">The sequence shown here is derived from an EMBL/GenBank/DDBJ whole genome shotgun (WGS) entry which is preliminary data.</text>
</comment>
<gene>
    <name evidence="3" type="ORF">OE647_07555</name>
</gene>
<dbReference type="InterPro" id="IPR034154">
    <property type="entry name" value="TOPRIM_DnaG/twinkle"/>
</dbReference>
<dbReference type="Pfam" id="PF23639">
    <property type="entry name" value="DUF7146"/>
    <property type="match status" value="1"/>
</dbReference>
<dbReference type="EMBL" id="JAOWLA010000006">
    <property type="protein sequence ID" value="MCV2864592.1"/>
    <property type="molecule type" value="Genomic_DNA"/>
</dbReference>